<proteinExistence type="predicted"/>
<name>S4NQR3_9NEOP</name>
<reference evidence="1" key="1">
    <citation type="journal article" date="2013" name="BMC Genomics">
        <title>Unscrambling butterfly oogenesis.</title>
        <authorList>
            <person name="Carter J.M."/>
            <person name="Baker S.C."/>
            <person name="Pink R."/>
            <person name="Carter D.R."/>
            <person name="Collins A."/>
            <person name="Tomlin J."/>
            <person name="Gibbs M."/>
            <person name="Breuker C.J."/>
        </authorList>
    </citation>
    <scope>NUCLEOTIDE SEQUENCE</scope>
    <source>
        <tissue evidence="1">Ovary</tissue>
    </source>
</reference>
<dbReference type="AlphaFoldDB" id="S4NQR3"/>
<accession>S4NQR3</accession>
<dbReference type="EMBL" id="GAIX01011429">
    <property type="protein sequence ID" value="JAA81131.1"/>
    <property type="molecule type" value="Transcribed_RNA"/>
</dbReference>
<reference evidence="1" key="2">
    <citation type="submission" date="2013-05" db="EMBL/GenBank/DDBJ databases">
        <authorList>
            <person name="Carter J.-M."/>
            <person name="Baker S.C."/>
            <person name="Pink R."/>
            <person name="Carter D.R.F."/>
            <person name="Collins A."/>
            <person name="Tomlin J."/>
            <person name="Gibbs M."/>
            <person name="Breuker C.J."/>
        </authorList>
    </citation>
    <scope>NUCLEOTIDE SEQUENCE</scope>
    <source>
        <tissue evidence="1">Ovary</tissue>
    </source>
</reference>
<organism evidence="1">
    <name type="scientific">Pararge aegeria</name>
    <name type="common">speckled wood butterfly</name>
    <dbReference type="NCBI Taxonomy" id="116150"/>
    <lineage>
        <taxon>Eukaryota</taxon>
        <taxon>Metazoa</taxon>
        <taxon>Ecdysozoa</taxon>
        <taxon>Arthropoda</taxon>
        <taxon>Hexapoda</taxon>
        <taxon>Insecta</taxon>
        <taxon>Pterygota</taxon>
        <taxon>Neoptera</taxon>
        <taxon>Endopterygota</taxon>
        <taxon>Lepidoptera</taxon>
        <taxon>Glossata</taxon>
        <taxon>Ditrysia</taxon>
        <taxon>Papilionoidea</taxon>
        <taxon>Nymphalidae</taxon>
        <taxon>Satyrinae</taxon>
        <taxon>Satyrini</taxon>
        <taxon>Parargina</taxon>
        <taxon>Pararge</taxon>
    </lineage>
</organism>
<evidence type="ECO:0000313" key="1">
    <source>
        <dbReference type="EMBL" id="JAA81131.1"/>
    </source>
</evidence>
<sequence length="101" mass="11527">MDPALRTKLQGQRLFILDRVVTLQLRRLTIFFINKSFVTLSLCSTVLLRNVKIYAQHDTRKKMAVCAGIDNAFDQDQFLYTAQAYAFVLGCFAITVPSYAE</sequence>
<protein>
    <submittedName>
        <fullName evidence="1">Uncharacterized protein</fullName>
    </submittedName>
</protein>